<dbReference type="SUPFAM" id="SSF102588">
    <property type="entry name" value="LmbE-like"/>
    <property type="match status" value="1"/>
</dbReference>
<dbReference type="GO" id="GO:0016787">
    <property type="term" value="F:hydrolase activity"/>
    <property type="evidence" value="ECO:0007669"/>
    <property type="project" value="UniProtKB-KW"/>
</dbReference>
<reference evidence="2" key="1">
    <citation type="journal article" date="2019" name="Int. J. Syst. Evol. Microbiol.">
        <title>The Global Catalogue of Microorganisms (GCM) 10K type strain sequencing project: providing services to taxonomists for standard genome sequencing and annotation.</title>
        <authorList>
            <consortium name="The Broad Institute Genomics Platform"/>
            <consortium name="The Broad Institute Genome Sequencing Center for Infectious Disease"/>
            <person name="Wu L."/>
            <person name="Ma J."/>
        </authorList>
    </citation>
    <scope>NUCLEOTIDE SEQUENCE [LARGE SCALE GENOMIC DNA]</scope>
    <source>
        <strain evidence="2">CGMCC 4.5798</strain>
    </source>
</reference>
<name>A0ABW0S4P9_9BURK</name>
<dbReference type="InterPro" id="IPR003737">
    <property type="entry name" value="GlcNAc_PI_deacetylase-related"/>
</dbReference>
<evidence type="ECO:0000313" key="1">
    <source>
        <dbReference type="EMBL" id="MFC5551316.1"/>
    </source>
</evidence>
<dbReference type="Proteomes" id="UP001596086">
    <property type="component" value="Unassembled WGS sequence"/>
</dbReference>
<keyword evidence="2" id="KW-1185">Reference proteome</keyword>
<dbReference type="Gene3D" id="3.40.50.10320">
    <property type="entry name" value="LmbE-like"/>
    <property type="match status" value="1"/>
</dbReference>
<keyword evidence="1" id="KW-0378">Hydrolase</keyword>
<evidence type="ECO:0000313" key="2">
    <source>
        <dbReference type="Proteomes" id="UP001596086"/>
    </source>
</evidence>
<comment type="caution">
    <text evidence="1">The sequence shown here is derived from an EMBL/GenBank/DDBJ whole genome shotgun (WGS) entry which is preliminary data.</text>
</comment>
<proteinExistence type="predicted"/>
<gene>
    <name evidence="1" type="ORF">ACFPO9_22580</name>
</gene>
<dbReference type="EC" id="3.5.1.-" evidence="1"/>
<accession>A0ABW0S4P9</accession>
<organism evidence="1 2">
    <name type="scientific">Massilia aerilata</name>
    <dbReference type="NCBI Taxonomy" id="453817"/>
    <lineage>
        <taxon>Bacteria</taxon>
        <taxon>Pseudomonadati</taxon>
        <taxon>Pseudomonadota</taxon>
        <taxon>Betaproteobacteria</taxon>
        <taxon>Burkholderiales</taxon>
        <taxon>Oxalobacteraceae</taxon>
        <taxon>Telluria group</taxon>
        <taxon>Massilia</taxon>
    </lineage>
</organism>
<dbReference type="Pfam" id="PF02585">
    <property type="entry name" value="PIG-L"/>
    <property type="match status" value="1"/>
</dbReference>
<protein>
    <submittedName>
        <fullName evidence="1">PIG-L deacetylase family protein</fullName>
        <ecNumber evidence="1">3.5.1.-</ecNumber>
    </submittedName>
</protein>
<dbReference type="RefSeq" id="WP_379775250.1">
    <property type="nucleotide sequence ID" value="NZ_JBHSMZ010000018.1"/>
</dbReference>
<dbReference type="InterPro" id="IPR024078">
    <property type="entry name" value="LmbE-like_dom_sf"/>
</dbReference>
<dbReference type="EMBL" id="JBHSMZ010000018">
    <property type="protein sequence ID" value="MFC5551316.1"/>
    <property type="molecule type" value="Genomic_DNA"/>
</dbReference>
<sequence length="259" mass="29289">MSDAHERPAALFLFAHQDDEFGVFQRIADCRAQGLRVACAYFTDGATASATAAQRNLESLAVLQKLGVERDEVHFAGQQLGIADAQLPQHLQRAARWLEHWLDGYAQIDSLHVTAWEGGHHDHDALHALAVTVADRRGLLARTWQYALYQAAGLPGPLFRVLAPLPQNGPARTWTIPWRMRRTYLRHCLSYPSQRGTWIGLLPFVLLHYLLRGTQALQPVDPGRLGQRPHAGPLYYEKRKFFTWDRMVLALDAWRAGKC</sequence>